<sequence length="80" mass="9830">MDSKIIWEEIEHFSSYDEYKNFYDWLYKLKMNGLIELVPVKEYYAGQNLDEYWFKNQEGNIWRLVVPDFPFEGYWGPVCT</sequence>
<evidence type="ECO:0000313" key="2">
    <source>
        <dbReference type="Proteomes" id="UP001500171"/>
    </source>
</evidence>
<dbReference type="RefSeq" id="WP_345489291.1">
    <property type="nucleotide sequence ID" value="NZ_BAABHY010000001.1"/>
</dbReference>
<gene>
    <name evidence="1" type="ORF">GCM10023211_09210</name>
</gene>
<dbReference type="EMBL" id="BAABHY010000001">
    <property type="protein sequence ID" value="GAA5107762.1"/>
    <property type="molecule type" value="Genomic_DNA"/>
</dbReference>
<organism evidence="1 2">
    <name type="scientific">Orbus sasakiae</name>
    <dbReference type="NCBI Taxonomy" id="1078475"/>
    <lineage>
        <taxon>Bacteria</taxon>
        <taxon>Pseudomonadati</taxon>
        <taxon>Pseudomonadota</taxon>
        <taxon>Gammaproteobacteria</taxon>
        <taxon>Orbales</taxon>
        <taxon>Orbaceae</taxon>
        <taxon>Orbus</taxon>
    </lineage>
</organism>
<keyword evidence="2" id="KW-1185">Reference proteome</keyword>
<protein>
    <submittedName>
        <fullName evidence="1">Uncharacterized protein</fullName>
    </submittedName>
</protein>
<evidence type="ECO:0000313" key="1">
    <source>
        <dbReference type="EMBL" id="GAA5107762.1"/>
    </source>
</evidence>
<proteinExistence type="predicted"/>
<dbReference type="Proteomes" id="UP001500171">
    <property type="component" value="Unassembled WGS sequence"/>
</dbReference>
<reference evidence="2" key="1">
    <citation type="journal article" date="2019" name="Int. J. Syst. Evol. Microbiol.">
        <title>The Global Catalogue of Microorganisms (GCM) 10K type strain sequencing project: providing services to taxonomists for standard genome sequencing and annotation.</title>
        <authorList>
            <consortium name="The Broad Institute Genomics Platform"/>
            <consortium name="The Broad Institute Genome Sequencing Center for Infectious Disease"/>
            <person name="Wu L."/>
            <person name="Ma J."/>
        </authorList>
    </citation>
    <scope>NUCLEOTIDE SEQUENCE [LARGE SCALE GENOMIC DNA]</scope>
    <source>
        <strain evidence="2">JCM 18050</strain>
    </source>
</reference>
<accession>A0ABP9N2G5</accession>
<name>A0ABP9N2G5_9GAMM</name>
<comment type="caution">
    <text evidence="1">The sequence shown here is derived from an EMBL/GenBank/DDBJ whole genome shotgun (WGS) entry which is preliminary data.</text>
</comment>